<dbReference type="InterPro" id="IPR011990">
    <property type="entry name" value="TPR-like_helical_dom_sf"/>
</dbReference>
<dbReference type="Gene3D" id="1.25.40.10">
    <property type="entry name" value="Tetratricopeptide repeat domain"/>
    <property type="match status" value="1"/>
</dbReference>
<accession>A0A0S2HXM4</accession>
<dbReference type="PATRIC" id="fig|1307839.3.peg.1266"/>
<dbReference type="Proteomes" id="UP000064893">
    <property type="component" value="Chromosome"/>
</dbReference>
<name>A0A0S2HXM4_9BACT</name>
<evidence type="ECO:0000313" key="1">
    <source>
        <dbReference type="EMBL" id="ALO14835.1"/>
    </source>
</evidence>
<dbReference type="PROSITE" id="PS51257">
    <property type="entry name" value="PROKAR_LIPOPROTEIN"/>
    <property type="match status" value="1"/>
</dbReference>
<protein>
    <submittedName>
        <fullName evidence="1">Putative PEP-CTERM system TPR-repeat lipoprotein</fullName>
    </submittedName>
</protein>
<keyword evidence="2" id="KW-1185">Reference proteome</keyword>
<dbReference type="Pfam" id="PF14559">
    <property type="entry name" value="TPR_19"/>
    <property type="match status" value="1"/>
</dbReference>
<dbReference type="OrthoDB" id="1465834at2"/>
<gene>
    <name evidence="1" type="ORF">L21SP5_01180</name>
</gene>
<dbReference type="KEGG" id="blq:L21SP5_01180"/>
<sequence length="584" mass="65797">MKTSFKYLTIVMAAIMLFAGCKELEKMQKMADQVTLNVQKSPVEMHGDSIAIKLTGSFPPKFFQKKAQLEVTPVLKYNGQEVAFKSIKLQGEDVEANNKVIPFESGGSFEIVDKIAYDPAMREATLIARGTATVKDESMVVLEREVAPGVMSTATLLDFSDAKVVRAADNFQRVTYDSKEAKIQFLINRYNIRGRELRKDEIKAFNDYIKQVAEKENMNIENITIDAYASPDGTVELNTELSEDRKNVTEKYLGNTVKKANIEIEKEKNVYNTRSVAEDWEGFKKELKKSDVPDKDLILRVLSMYNDPEVREKEIRNISAAFEELKDEVLPQLRRSEFRMKVAVVGFSDEEIAKFAKEKPDTLNVEELLYAATITEDLDEQKQIFTTVTEQYSDDWRGHNNLGVVNYLNGNYADALTSFEAAKAIEANNSKVLNNLGAVALAQGDVEKASEYLKAATAGGNETSYNQALIATKKGEYEDAVDMYASSKYQTVNFALAKLLQYSRTQNEQAYDAALGILEKVENKENPLLYYVKAVVGARKQDSDMLFNNLRTAIEKNADLKQTAATDVEFRRYKEDATFTSIVE</sequence>
<dbReference type="AlphaFoldDB" id="A0A0S2HXM4"/>
<reference evidence="1 2" key="1">
    <citation type="submission" date="2015-11" db="EMBL/GenBank/DDBJ databases">
        <title>Description and complete genome sequence of a novel strain predominating in hypersaline microbial mats and representing a new family of the Bacteriodetes phylum.</title>
        <authorList>
            <person name="Spring S."/>
            <person name="Bunk B."/>
            <person name="Sproer C."/>
            <person name="Klenk H.-P."/>
        </authorList>
    </citation>
    <scope>NUCLEOTIDE SEQUENCE [LARGE SCALE GENOMIC DNA]</scope>
    <source>
        <strain evidence="1 2">L21-Spi-D4</strain>
    </source>
</reference>
<dbReference type="STRING" id="1307839.L21SP5_01180"/>
<keyword evidence="1" id="KW-0449">Lipoprotein</keyword>
<proteinExistence type="predicted"/>
<dbReference type="EMBL" id="CP013118">
    <property type="protein sequence ID" value="ALO14835.1"/>
    <property type="molecule type" value="Genomic_DNA"/>
</dbReference>
<dbReference type="RefSeq" id="WP_057952350.1">
    <property type="nucleotide sequence ID" value="NZ_CP013118.1"/>
</dbReference>
<dbReference type="SMART" id="SM00028">
    <property type="entry name" value="TPR"/>
    <property type="match status" value="2"/>
</dbReference>
<dbReference type="SUPFAM" id="SSF48452">
    <property type="entry name" value="TPR-like"/>
    <property type="match status" value="1"/>
</dbReference>
<evidence type="ECO:0000313" key="2">
    <source>
        <dbReference type="Proteomes" id="UP000064893"/>
    </source>
</evidence>
<dbReference type="InterPro" id="IPR019734">
    <property type="entry name" value="TPR_rpt"/>
</dbReference>
<organism evidence="1 2">
    <name type="scientific">Salinivirga cyanobacteriivorans</name>
    <dbReference type="NCBI Taxonomy" id="1307839"/>
    <lineage>
        <taxon>Bacteria</taxon>
        <taxon>Pseudomonadati</taxon>
        <taxon>Bacteroidota</taxon>
        <taxon>Bacteroidia</taxon>
        <taxon>Bacteroidales</taxon>
        <taxon>Salinivirgaceae</taxon>
        <taxon>Salinivirga</taxon>
    </lineage>
</organism>